<evidence type="ECO:0000313" key="1">
    <source>
        <dbReference type="EMBL" id="CAA9391925.1"/>
    </source>
</evidence>
<accession>A0A6J4NLZ6</accession>
<name>A0A6J4NLZ6_9ACTN</name>
<protein>
    <submittedName>
        <fullName evidence="1">Uncharacterized protein</fullName>
    </submittedName>
</protein>
<proteinExistence type="predicted"/>
<sequence length="27" mass="2365">MSAGAGPVVGPVVDELAGQAGAAAVLG</sequence>
<feature type="non-terminal residue" evidence="1">
    <location>
        <position position="27"/>
    </location>
</feature>
<gene>
    <name evidence="1" type="ORF">AVDCRST_MAG35-436</name>
</gene>
<dbReference type="EMBL" id="CADCUY010000091">
    <property type="protein sequence ID" value="CAA9391925.1"/>
    <property type="molecule type" value="Genomic_DNA"/>
</dbReference>
<reference evidence="1" key="1">
    <citation type="submission" date="2020-02" db="EMBL/GenBank/DDBJ databases">
        <authorList>
            <person name="Meier V. D."/>
        </authorList>
    </citation>
    <scope>NUCLEOTIDE SEQUENCE</scope>
    <source>
        <strain evidence="1">AVDCRST_MAG35</strain>
    </source>
</reference>
<dbReference type="AlphaFoldDB" id="A0A6J4NLZ6"/>
<organism evidence="1">
    <name type="scientific">uncultured Quadrisphaera sp</name>
    <dbReference type="NCBI Taxonomy" id="904978"/>
    <lineage>
        <taxon>Bacteria</taxon>
        <taxon>Bacillati</taxon>
        <taxon>Actinomycetota</taxon>
        <taxon>Actinomycetes</taxon>
        <taxon>Kineosporiales</taxon>
        <taxon>Kineosporiaceae</taxon>
        <taxon>Quadrisphaera</taxon>
        <taxon>environmental samples</taxon>
    </lineage>
</organism>